<dbReference type="Gene3D" id="3.20.20.80">
    <property type="entry name" value="Glycosidases"/>
    <property type="match status" value="1"/>
</dbReference>
<dbReference type="AlphaFoldDB" id="A0AAV6G830"/>
<feature type="domain" description="Solute carrier family 3 member 2 N-terminal" evidence="3">
    <location>
        <begin position="54"/>
        <end position="114"/>
    </location>
</feature>
<dbReference type="GO" id="GO:0005975">
    <property type="term" value="P:carbohydrate metabolic process"/>
    <property type="evidence" value="ECO:0007669"/>
    <property type="project" value="InterPro"/>
</dbReference>
<organism evidence="4 5">
    <name type="scientific">Alosa alosa</name>
    <name type="common">allis shad</name>
    <dbReference type="NCBI Taxonomy" id="278164"/>
    <lineage>
        <taxon>Eukaryota</taxon>
        <taxon>Metazoa</taxon>
        <taxon>Chordata</taxon>
        <taxon>Craniata</taxon>
        <taxon>Vertebrata</taxon>
        <taxon>Euteleostomi</taxon>
        <taxon>Actinopterygii</taxon>
        <taxon>Neopterygii</taxon>
        <taxon>Teleostei</taxon>
        <taxon>Clupei</taxon>
        <taxon>Clupeiformes</taxon>
        <taxon>Clupeoidei</taxon>
        <taxon>Clupeidae</taxon>
        <taxon>Alosa</taxon>
    </lineage>
</organism>
<keyword evidence="1" id="KW-1133">Transmembrane helix</keyword>
<keyword evidence="5" id="KW-1185">Reference proteome</keyword>
<dbReference type="Pfam" id="PF16028">
    <property type="entry name" value="SLC3A2_N"/>
    <property type="match status" value="1"/>
</dbReference>
<dbReference type="GO" id="GO:0015180">
    <property type="term" value="F:L-alanine transmembrane transporter activity"/>
    <property type="evidence" value="ECO:0007669"/>
    <property type="project" value="TreeGrafter"/>
</dbReference>
<feature type="transmembrane region" description="Helical" evidence="1">
    <location>
        <begin position="76"/>
        <end position="96"/>
    </location>
</feature>
<dbReference type="GO" id="GO:0015173">
    <property type="term" value="F:aromatic amino acid transmembrane transporter activity"/>
    <property type="evidence" value="ECO:0007669"/>
    <property type="project" value="TreeGrafter"/>
</dbReference>
<evidence type="ECO:0000313" key="4">
    <source>
        <dbReference type="EMBL" id="KAG5269622.1"/>
    </source>
</evidence>
<dbReference type="EMBL" id="JADWDJ010000015">
    <property type="protein sequence ID" value="KAG5269622.1"/>
    <property type="molecule type" value="Genomic_DNA"/>
</dbReference>
<evidence type="ECO:0000256" key="1">
    <source>
        <dbReference type="SAM" id="Phobius"/>
    </source>
</evidence>
<protein>
    <recommendedName>
        <fullName evidence="6">4F2 cell-surface antigen heavy chain</fullName>
    </recommendedName>
</protein>
<reference evidence="4" key="1">
    <citation type="submission" date="2020-10" db="EMBL/GenBank/DDBJ databases">
        <title>Chromosome-scale genome assembly of the Allis shad, Alosa alosa.</title>
        <authorList>
            <person name="Margot Z."/>
            <person name="Christophe K."/>
            <person name="Cabau C."/>
            <person name="Louis A."/>
            <person name="Berthelot C."/>
            <person name="Parey E."/>
            <person name="Roest Crollius H."/>
            <person name="Montfort J."/>
            <person name="Robinson-Rechavi M."/>
            <person name="Bucao C."/>
            <person name="Bouchez O."/>
            <person name="Gislard M."/>
            <person name="Lluch J."/>
            <person name="Milhes M."/>
            <person name="Lampietro C."/>
            <person name="Lopez Roques C."/>
            <person name="Donnadieu C."/>
            <person name="Braasch I."/>
            <person name="Desvignes T."/>
            <person name="Postlethwait J."/>
            <person name="Bobe J."/>
            <person name="Guiguen Y."/>
        </authorList>
    </citation>
    <scope>NUCLEOTIDE SEQUENCE</scope>
    <source>
        <strain evidence="4">M-15738</strain>
        <tissue evidence="4">Blood</tissue>
    </source>
</reference>
<keyword evidence="1" id="KW-0472">Membrane</keyword>
<gene>
    <name evidence="4" type="ORF">AALO_G00204110</name>
</gene>
<dbReference type="SUPFAM" id="SSF51445">
    <property type="entry name" value="(Trans)glycosidases"/>
    <property type="match status" value="1"/>
</dbReference>
<proteinExistence type="predicted"/>
<sequence>MPLNADGDVGYGSVSAGPGTVGLPGLAGNMGGTETVPLLMPEPEPEPEPYRWKPLSKEELEITAGSPGWKKFRSRLVILFWLTWLAMLGASIAIIVQSPRPVAPKLRWWQKVVFYRLQPALLMDSEGGAVGGFEVMRERLPYLKSVGVGALILEGVFPKSISPSNLTELSHNIGTMPQFQQLLKEGHHAGMKFLLDLCDVEVLEQEPANTSEGLSDSSGYVQYSLKFWLEQGVSGLAICDTDAAYSEKTLMEWKALLQQFSEQDNERVLVVMETMDSFVASNVSSGGVNASLVELTTRPLLPPSAHPLSAAEVASVVEEGLQTPRTEWPSWTVGGPVSPELQRISMVLLMTLPGTPVVSDGEEVTPAENATVNAIGDEIFIQDEGKKWRSAIGLFQSLSEMRAREEALLFGSFTFLSFNASTSTSPTPPLAFLRSWGCVHFLVLLNLGTEPHALSPDWAPSLPEGGVFVTSTGMDRLGAVSLETLSLRPHEAIVIKLFEGGSYS</sequence>
<evidence type="ECO:0000259" key="3">
    <source>
        <dbReference type="Pfam" id="PF16028"/>
    </source>
</evidence>
<dbReference type="PANTHER" id="PTHR46673">
    <property type="entry name" value="4F2 CELL-SURFACE ANTIGEN HEAVY CHAIN"/>
    <property type="match status" value="1"/>
</dbReference>
<dbReference type="Pfam" id="PF00128">
    <property type="entry name" value="Alpha-amylase"/>
    <property type="match status" value="1"/>
</dbReference>
<dbReference type="GO" id="GO:0016323">
    <property type="term" value="C:basolateral plasma membrane"/>
    <property type="evidence" value="ECO:0007669"/>
    <property type="project" value="TreeGrafter"/>
</dbReference>
<dbReference type="InterPro" id="IPR017853">
    <property type="entry name" value="GH"/>
</dbReference>
<dbReference type="GO" id="GO:1904273">
    <property type="term" value="P:L-alanine import across plasma membrane"/>
    <property type="evidence" value="ECO:0007669"/>
    <property type="project" value="TreeGrafter"/>
</dbReference>
<name>A0AAV6G830_9TELE</name>
<dbReference type="GO" id="GO:0015190">
    <property type="term" value="F:L-leucine transmembrane transporter activity"/>
    <property type="evidence" value="ECO:0007669"/>
    <property type="project" value="TreeGrafter"/>
</dbReference>
<dbReference type="PANTHER" id="PTHR46673:SF2">
    <property type="entry name" value="4F2 CELL-SURFACE ANTIGEN HEAVY CHAIN-LIKE"/>
    <property type="match status" value="1"/>
</dbReference>
<dbReference type="InterPro" id="IPR042280">
    <property type="entry name" value="SLC3A2"/>
</dbReference>
<evidence type="ECO:0000313" key="5">
    <source>
        <dbReference type="Proteomes" id="UP000823561"/>
    </source>
</evidence>
<evidence type="ECO:0000259" key="2">
    <source>
        <dbReference type="Pfam" id="PF00128"/>
    </source>
</evidence>
<accession>A0AAV6G830</accession>
<dbReference type="Gene3D" id="2.60.40.1180">
    <property type="entry name" value="Golgi alpha-mannosidase II"/>
    <property type="match status" value="1"/>
</dbReference>
<keyword evidence="1" id="KW-0812">Transmembrane</keyword>
<dbReference type="GO" id="GO:0016324">
    <property type="term" value="C:apical plasma membrane"/>
    <property type="evidence" value="ECO:0007669"/>
    <property type="project" value="TreeGrafter"/>
</dbReference>
<evidence type="ECO:0008006" key="6">
    <source>
        <dbReference type="Google" id="ProtNLM"/>
    </source>
</evidence>
<dbReference type="GO" id="GO:1903801">
    <property type="term" value="P:L-leucine import across plasma membrane"/>
    <property type="evidence" value="ECO:0007669"/>
    <property type="project" value="TreeGrafter"/>
</dbReference>
<feature type="domain" description="Glycosyl hydrolase family 13 catalytic" evidence="2">
    <location>
        <begin position="119"/>
        <end position="197"/>
    </location>
</feature>
<dbReference type="InterPro" id="IPR013780">
    <property type="entry name" value="Glyco_hydro_b"/>
</dbReference>
<comment type="caution">
    <text evidence="4">The sequence shown here is derived from an EMBL/GenBank/DDBJ whole genome shotgun (WGS) entry which is preliminary data.</text>
</comment>
<dbReference type="Proteomes" id="UP000823561">
    <property type="component" value="Chromosome 15"/>
</dbReference>
<dbReference type="InterPro" id="IPR031984">
    <property type="entry name" value="SLC3A2_N"/>
</dbReference>
<dbReference type="InterPro" id="IPR006047">
    <property type="entry name" value="GH13_cat_dom"/>
</dbReference>
<dbReference type="GO" id="GO:0015823">
    <property type="term" value="P:phenylalanine transport"/>
    <property type="evidence" value="ECO:0007669"/>
    <property type="project" value="TreeGrafter"/>
</dbReference>